<feature type="transmembrane region" description="Helical" evidence="1">
    <location>
        <begin position="49"/>
        <end position="67"/>
    </location>
</feature>
<evidence type="ECO:0000313" key="2">
    <source>
        <dbReference type="EMBL" id="GCD13099.1"/>
    </source>
</evidence>
<keyword evidence="3" id="KW-1185">Reference proteome</keyword>
<keyword evidence="1" id="KW-0812">Transmembrane</keyword>
<comment type="caution">
    <text evidence="2">The sequence shown here is derived from an EMBL/GenBank/DDBJ whole genome shotgun (WGS) entry which is preliminary data.</text>
</comment>
<protein>
    <submittedName>
        <fullName evidence="2">Uncharacterized protein</fullName>
    </submittedName>
</protein>
<accession>A0A401UU57</accession>
<proteinExistence type="predicted"/>
<evidence type="ECO:0000256" key="1">
    <source>
        <dbReference type="SAM" id="Phobius"/>
    </source>
</evidence>
<sequence>MEQLVTGITSFITWLQIPAVVCYALALLFGGYEMLFIGGQQGSANAKKVFISSTVAFIIIKGANALATSLGGKINF</sequence>
<dbReference type="AlphaFoldDB" id="A0A401UU57"/>
<feature type="transmembrane region" description="Helical" evidence="1">
    <location>
        <begin position="12"/>
        <end position="37"/>
    </location>
</feature>
<dbReference type="Proteomes" id="UP000287872">
    <property type="component" value="Unassembled WGS sequence"/>
</dbReference>
<dbReference type="EMBL" id="BHYK01000057">
    <property type="protein sequence ID" value="GCD13099.1"/>
    <property type="molecule type" value="Genomic_DNA"/>
</dbReference>
<organism evidence="2 3">
    <name type="scientific">Clostridium tagluense</name>
    <dbReference type="NCBI Taxonomy" id="360422"/>
    <lineage>
        <taxon>Bacteria</taxon>
        <taxon>Bacillati</taxon>
        <taxon>Bacillota</taxon>
        <taxon>Clostridia</taxon>
        <taxon>Eubacteriales</taxon>
        <taxon>Clostridiaceae</taxon>
        <taxon>Clostridium</taxon>
    </lineage>
</organism>
<keyword evidence="1" id="KW-1133">Transmembrane helix</keyword>
<keyword evidence="1" id="KW-0472">Membrane</keyword>
<dbReference type="RefSeq" id="WP_125006341.1">
    <property type="nucleotide sequence ID" value="NZ_BHYK01000057.1"/>
</dbReference>
<gene>
    <name evidence="2" type="ORF">Ctaglu_47220</name>
</gene>
<name>A0A401UU57_9CLOT</name>
<evidence type="ECO:0000313" key="3">
    <source>
        <dbReference type="Proteomes" id="UP000287872"/>
    </source>
</evidence>
<reference evidence="2 3" key="1">
    <citation type="submission" date="2018-11" db="EMBL/GenBank/DDBJ databases">
        <title>Genome sequencing and assembly of Clostridium tagluense strain A121.</title>
        <authorList>
            <person name="Murakami T."/>
            <person name="Segawa T."/>
            <person name="Shcherbakova V.A."/>
            <person name="Mori H."/>
            <person name="Yoshimura Y."/>
        </authorList>
    </citation>
    <scope>NUCLEOTIDE SEQUENCE [LARGE SCALE GENOMIC DNA]</scope>
    <source>
        <strain evidence="2 3">A121</strain>
    </source>
</reference>